<accession>A0A6J5P460</accession>
<organism evidence="1">
    <name type="scientific">uncultured Caudovirales phage</name>
    <dbReference type="NCBI Taxonomy" id="2100421"/>
    <lineage>
        <taxon>Viruses</taxon>
        <taxon>Duplodnaviria</taxon>
        <taxon>Heunggongvirae</taxon>
        <taxon>Uroviricota</taxon>
        <taxon>Caudoviricetes</taxon>
        <taxon>Peduoviridae</taxon>
        <taxon>Maltschvirus</taxon>
        <taxon>Maltschvirus maltsch</taxon>
    </lineage>
</organism>
<gene>
    <name evidence="1" type="ORF">UFOVP828_110</name>
</gene>
<reference evidence="1" key="1">
    <citation type="submission" date="2020-04" db="EMBL/GenBank/DDBJ databases">
        <authorList>
            <person name="Chiriac C."/>
            <person name="Salcher M."/>
            <person name="Ghai R."/>
            <person name="Kavagutti S V."/>
        </authorList>
    </citation>
    <scope>NUCLEOTIDE SEQUENCE</scope>
</reference>
<name>A0A6J5P460_9CAUD</name>
<protein>
    <submittedName>
        <fullName evidence="1">Uncharacterized protein</fullName>
    </submittedName>
</protein>
<sequence>MPYNDNIMNHQLVTLSNTVATRLTPLGNVHSGLDITVQNVNSEGYVYLGGANTVSSANYGYRISPDNAFSVELGGYDHLYAIASSNNLPVAILIGSLESGS</sequence>
<proteinExistence type="predicted"/>
<evidence type="ECO:0000313" key="1">
    <source>
        <dbReference type="EMBL" id="CAB4164766.1"/>
    </source>
</evidence>
<dbReference type="EMBL" id="LR796766">
    <property type="protein sequence ID" value="CAB4164766.1"/>
    <property type="molecule type" value="Genomic_DNA"/>
</dbReference>